<keyword evidence="2" id="KW-0479">Metal-binding</keyword>
<evidence type="ECO:0000256" key="3">
    <source>
        <dbReference type="SAM" id="MobiDB-lite"/>
    </source>
</evidence>
<organism evidence="5 6">
    <name type="scientific">Phanerochaete sordida</name>
    <dbReference type="NCBI Taxonomy" id="48140"/>
    <lineage>
        <taxon>Eukaryota</taxon>
        <taxon>Fungi</taxon>
        <taxon>Dikarya</taxon>
        <taxon>Basidiomycota</taxon>
        <taxon>Agaricomycotina</taxon>
        <taxon>Agaricomycetes</taxon>
        <taxon>Polyporales</taxon>
        <taxon>Phanerochaetaceae</taxon>
        <taxon>Phanerochaete</taxon>
    </lineage>
</organism>
<comment type="caution">
    <text evidence="5">The sequence shown here is derived from an EMBL/GenBank/DDBJ whole genome shotgun (WGS) entry which is preliminary data.</text>
</comment>
<keyword evidence="2" id="KW-0862">Zinc</keyword>
<feature type="compositionally biased region" description="Basic residues" evidence="3">
    <location>
        <begin position="62"/>
        <end position="73"/>
    </location>
</feature>
<dbReference type="InterPro" id="IPR036875">
    <property type="entry name" value="Znf_CCHC_sf"/>
</dbReference>
<evidence type="ECO:0000256" key="2">
    <source>
        <dbReference type="PROSITE-ProRule" id="PRU00047"/>
    </source>
</evidence>
<dbReference type="Pfam" id="PF00098">
    <property type="entry name" value="zf-CCHC"/>
    <property type="match status" value="1"/>
</dbReference>
<feature type="compositionally biased region" description="Basic and acidic residues" evidence="3">
    <location>
        <begin position="130"/>
        <end position="146"/>
    </location>
</feature>
<sequence>MTRYSNLGIKRKYVEATAQYREDGGPEAGPSTAGPSSAAAEPEPSPANETPVAGGDAPAPPAKKKRKRGKSRKPKDGDAGAEGAEAAGKDGEEGGAGGEAGTTGGADAGVGKKPTNTKADKGKKKLKAKRAADARKAASEQRRLKRIQERHAQTTCFACRETGHAARDCPKALEGGDENGARAPLGRSVVGICYRCGSKRHSLARCKAAVDPANPLPFASCFVCSGRGHLAGACPQNAGRGVYPNGGCCKLCGETTHLAKHCGMRKQEVGATSVFVGTGTEAGADEDDFHTFKRKTAEVAREEKSDERRKKSAALKVGAFSGEVKAFGRPVQKPKKVVTF</sequence>
<reference evidence="5 6" key="1">
    <citation type="submission" date="2021-08" db="EMBL/GenBank/DDBJ databases">
        <title>Draft Genome Sequence of Phanerochaete sordida strain YK-624.</title>
        <authorList>
            <person name="Mori T."/>
            <person name="Dohra H."/>
            <person name="Suzuki T."/>
            <person name="Kawagishi H."/>
            <person name="Hirai H."/>
        </authorList>
    </citation>
    <scope>NUCLEOTIDE SEQUENCE [LARGE SCALE GENOMIC DNA]</scope>
    <source>
        <strain evidence="5 6">YK-624</strain>
    </source>
</reference>
<dbReference type="PANTHER" id="PTHR46242:SF1">
    <property type="entry name" value="ZINC FINGER CCHC DOMAIN-CONTAINING PROTEIN 9"/>
    <property type="match status" value="1"/>
</dbReference>
<dbReference type="InterPro" id="IPR001878">
    <property type="entry name" value="Znf_CCHC"/>
</dbReference>
<dbReference type="AlphaFoldDB" id="A0A9P3GDA4"/>
<keyword evidence="2" id="KW-0863">Zinc-finger</keyword>
<feature type="region of interest" description="Disordered" evidence="3">
    <location>
        <begin position="18"/>
        <end position="146"/>
    </location>
</feature>
<dbReference type="PROSITE" id="PS50158">
    <property type="entry name" value="ZF_CCHC"/>
    <property type="match status" value="1"/>
</dbReference>
<gene>
    <name evidence="5" type="ORF">PsYK624_089530</name>
</gene>
<keyword evidence="6" id="KW-1185">Reference proteome</keyword>
<evidence type="ECO:0000256" key="1">
    <source>
        <dbReference type="ARBA" id="ARBA00022664"/>
    </source>
</evidence>
<dbReference type="GO" id="GO:0006397">
    <property type="term" value="P:mRNA processing"/>
    <property type="evidence" value="ECO:0007669"/>
    <property type="project" value="UniProtKB-KW"/>
</dbReference>
<proteinExistence type="predicted"/>
<dbReference type="GO" id="GO:0003676">
    <property type="term" value="F:nucleic acid binding"/>
    <property type="evidence" value="ECO:0007669"/>
    <property type="project" value="InterPro"/>
</dbReference>
<dbReference type="Proteomes" id="UP000703269">
    <property type="component" value="Unassembled WGS sequence"/>
</dbReference>
<feature type="compositionally biased region" description="Gly residues" evidence="3">
    <location>
        <begin position="94"/>
        <end position="108"/>
    </location>
</feature>
<keyword evidence="1" id="KW-0507">mRNA processing</keyword>
<dbReference type="InterPro" id="IPR042246">
    <property type="entry name" value="ZCCHC9"/>
</dbReference>
<dbReference type="SMART" id="SM00343">
    <property type="entry name" value="ZnF_C2HC"/>
    <property type="match status" value="4"/>
</dbReference>
<dbReference type="PANTHER" id="PTHR46242">
    <property type="entry name" value="ZINC FINGER CCHC DOMAIN-CONTAINING PROTEIN 9 ZCCHC9"/>
    <property type="match status" value="1"/>
</dbReference>
<feature type="compositionally biased region" description="Low complexity" evidence="3">
    <location>
        <begin position="28"/>
        <end position="57"/>
    </location>
</feature>
<dbReference type="GO" id="GO:0005730">
    <property type="term" value="C:nucleolus"/>
    <property type="evidence" value="ECO:0007669"/>
    <property type="project" value="TreeGrafter"/>
</dbReference>
<accession>A0A9P3GDA4</accession>
<name>A0A9P3GDA4_9APHY</name>
<evidence type="ECO:0000313" key="6">
    <source>
        <dbReference type="Proteomes" id="UP000703269"/>
    </source>
</evidence>
<feature type="domain" description="CCHC-type" evidence="4">
    <location>
        <begin position="156"/>
        <end position="171"/>
    </location>
</feature>
<evidence type="ECO:0000259" key="4">
    <source>
        <dbReference type="PROSITE" id="PS50158"/>
    </source>
</evidence>
<evidence type="ECO:0000313" key="5">
    <source>
        <dbReference type="EMBL" id="GJE92796.1"/>
    </source>
</evidence>
<protein>
    <recommendedName>
        <fullName evidence="4">CCHC-type domain-containing protein</fullName>
    </recommendedName>
</protein>
<dbReference type="OrthoDB" id="3863715at2759"/>
<dbReference type="GO" id="GO:0008270">
    <property type="term" value="F:zinc ion binding"/>
    <property type="evidence" value="ECO:0007669"/>
    <property type="project" value="UniProtKB-KW"/>
</dbReference>
<dbReference type="SUPFAM" id="SSF57756">
    <property type="entry name" value="Retrovirus zinc finger-like domains"/>
    <property type="match status" value="2"/>
</dbReference>
<dbReference type="EMBL" id="BPQB01000028">
    <property type="protein sequence ID" value="GJE92796.1"/>
    <property type="molecule type" value="Genomic_DNA"/>
</dbReference>
<dbReference type="Gene3D" id="4.10.60.10">
    <property type="entry name" value="Zinc finger, CCHC-type"/>
    <property type="match status" value="2"/>
</dbReference>